<evidence type="ECO:0000256" key="3">
    <source>
        <dbReference type="ARBA" id="ARBA00022801"/>
    </source>
</evidence>
<sequence length="325" mass="35242">MKPLRPFIITGLTFRADGAGAIQITYAADYYPYGKILREYKACNQNRYLSTHHERDKDTGYDNRGARLYDSEIGRFLGVDPLAGEFPDQSPYHYAYNNPLRFIDPDGRSGQDIIVNQSTRDDGTIVLDVTVTGKVINLSSGSLSDSQIQDYAKRISGIETFNGRTAAAGGGSDRTNFELNVTFDFEVASSIDDIGESDHVLAVVDAISDQGKGEGNPAGIAQLGGHIAAVESKYISGSKTVTAHELGHNLGLEHLSKSGSLMHPTTGNGKNVSFAERRQIVGGLLMGKEGKTRVGSVNQTDPSKLSSQTDLRDFLKSVKADYKKR</sequence>
<dbReference type="GO" id="GO:0031012">
    <property type="term" value="C:extracellular matrix"/>
    <property type="evidence" value="ECO:0007669"/>
    <property type="project" value="InterPro"/>
</dbReference>
<gene>
    <name evidence="6" type="ORF">FUA23_06725</name>
</gene>
<dbReference type="PANTHER" id="PTHR32305">
    <property type="match status" value="1"/>
</dbReference>
<dbReference type="InterPro" id="IPR022385">
    <property type="entry name" value="Rhs_assc_core"/>
</dbReference>
<keyword evidence="1 6" id="KW-0645">Protease</keyword>
<dbReference type="InterPro" id="IPR050708">
    <property type="entry name" value="T6SS_VgrG/RHS"/>
</dbReference>
<evidence type="ECO:0000313" key="6">
    <source>
        <dbReference type="EMBL" id="TXF90208.1"/>
    </source>
</evidence>
<evidence type="ECO:0000256" key="1">
    <source>
        <dbReference type="ARBA" id="ARBA00022670"/>
    </source>
</evidence>
<keyword evidence="2" id="KW-0479">Metal-binding</keyword>
<dbReference type="RefSeq" id="WP_147929965.1">
    <property type="nucleotide sequence ID" value="NZ_VOXD01000008.1"/>
</dbReference>
<name>A0A5C7FYK5_9BACT</name>
<dbReference type="EMBL" id="VOXD01000008">
    <property type="protein sequence ID" value="TXF90208.1"/>
    <property type="molecule type" value="Genomic_DNA"/>
</dbReference>
<dbReference type="Pfam" id="PF00413">
    <property type="entry name" value="Peptidase_M10"/>
    <property type="match status" value="1"/>
</dbReference>
<dbReference type="GO" id="GO:0008270">
    <property type="term" value="F:zinc ion binding"/>
    <property type="evidence" value="ECO:0007669"/>
    <property type="project" value="InterPro"/>
</dbReference>
<proteinExistence type="predicted"/>
<dbReference type="Proteomes" id="UP000321907">
    <property type="component" value="Unassembled WGS sequence"/>
</dbReference>
<dbReference type="InterPro" id="IPR024079">
    <property type="entry name" value="MetalloPept_cat_dom_sf"/>
</dbReference>
<protein>
    <submittedName>
        <fullName evidence="6">Matrixin family metalloprotease</fullName>
    </submittedName>
</protein>
<evidence type="ECO:0000313" key="7">
    <source>
        <dbReference type="Proteomes" id="UP000321907"/>
    </source>
</evidence>
<reference evidence="6 7" key="1">
    <citation type="submission" date="2019-08" db="EMBL/GenBank/DDBJ databases">
        <title>Lewinella sp. strain SSH13 Genome sequencing and assembly.</title>
        <authorList>
            <person name="Kim I."/>
        </authorList>
    </citation>
    <scope>NUCLEOTIDE SEQUENCE [LARGE SCALE GENOMIC DNA]</scope>
    <source>
        <strain evidence="6 7">SSH13</strain>
    </source>
</reference>
<dbReference type="NCBIfam" id="TIGR03696">
    <property type="entry name" value="Rhs_assc_core"/>
    <property type="match status" value="1"/>
</dbReference>
<comment type="caution">
    <text evidence="6">The sequence shown here is derived from an EMBL/GenBank/DDBJ whole genome shotgun (WGS) entry which is preliminary data.</text>
</comment>
<keyword evidence="7" id="KW-1185">Reference proteome</keyword>
<dbReference type="PANTHER" id="PTHR32305:SF15">
    <property type="entry name" value="PROTEIN RHSA-RELATED"/>
    <property type="match status" value="1"/>
</dbReference>
<keyword evidence="4" id="KW-0862">Zinc</keyword>
<dbReference type="InterPro" id="IPR001818">
    <property type="entry name" value="Pept_M10_metallopeptidase"/>
</dbReference>
<evidence type="ECO:0000256" key="2">
    <source>
        <dbReference type="ARBA" id="ARBA00022723"/>
    </source>
</evidence>
<evidence type="ECO:0000256" key="4">
    <source>
        <dbReference type="ARBA" id="ARBA00022833"/>
    </source>
</evidence>
<feature type="domain" description="Peptidase M10 metallopeptidase" evidence="5">
    <location>
        <begin position="239"/>
        <end position="268"/>
    </location>
</feature>
<dbReference type="GO" id="GO:0004222">
    <property type="term" value="F:metalloendopeptidase activity"/>
    <property type="evidence" value="ECO:0007669"/>
    <property type="project" value="InterPro"/>
</dbReference>
<evidence type="ECO:0000259" key="5">
    <source>
        <dbReference type="Pfam" id="PF00413"/>
    </source>
</evidence>
<keyword evidence="3" id="KW-0378">Hydrolase</keyword>
<dbReference type="OrthoDB" id="2972467at2"/>
<organism evidence="6 7">
    <name type="scientific">Neolewinella aurantiaca</name>
    <dbReference type="NCBI Taxonomy" id="2602767"/>
    <lineage>
        <taxon>Bacteria</taxon>
        <taxon>Pseudomonadati</taxon>
        <taxon>Bacteroidota</taxon>
        <taxon>Saprospiria</taxon>
        <taxon>Saprospirales</taxon>
        <taxon>Lewinellaceae</taxon>
        <taxon>Neolewinella</taxon>
    </lineage>
</organism>
<dbReference type="Gene3D" id="3.40.390.10">
    <property type="entry name" value="Collagenase (Catalytic Domain)"/>
    <property type="match status" value="1"/>
</dbReference>
<keyword evidence="6" id="KW-0482">Metalloprotease</keyword>
<dbReference type="Gene3D" id="2.180.10.10">
    <property type="entry name" value="RHS repeat-associated core"/>
    <property type="match status" value="1"/>
</dbReference>
<dbReference type="SUPFAM" id="SSF55486">
    <property type="entry name" value="Metalloproteases ('zincins'), catalytic domain"/>
    <property type="match status" value="1"/>
</dbReference>
<dbReference type="AlphaFoldDB" id="A0A5C7FYK5"/>
<dbReference type="GO" id="GO:0006508">
    <property type="term" value="P:proteolysis"/>
    <property type="evidence" value="ECO:0007669"/>
    <property type="project" value="UniProtKB-KW"/>
</dbReference>
<accession>A0A5C7FYK5</accession>